<sequence>MRFLKSLFQKTYKATRSITHLFRTEFLFYKEKESEPTVITIGNQFDCSMDIVIVKRTYVMERNKGLFFRRKKKYFIYQVTGIVPECFPTKMRKVMNSTLQIPSLLPRIYPEKYRISAVVSAFLDIKMSIIQRNGQN</sequence>
<protein>
    <submittedName>
        <fullName evidence="1">Uncharacterized protein</fullName>
    </submittedName>
</protein>
<organism evidence="1">
    <name type="scientific">Myoviridae sp. ctijX18</name>
    <dbReference type="NCBI Taxonomy" id="2825154"/>
    <lineage>
        <taxon>Viruses</taxon>
        <taxon>Duplodnaviria</taxon>
        <taxon>Heunggongvirae</taxon>
        <taxon>Uroviricota</taxon>
        <taxon>Caudoviricetes</taxon>
    </lineage>
</organism>
<accession>A0A8S5USS7</accession>
<proteinExistence type="predicted"/>
<name>A0A8S5USS7_9CAUD</name>
<evidence type="ECO:0000313" key="1">
    <source>
        <dbReference type="EMBL" id="DAF97533.1"/>
    </source>
</evidence>
<dbReference type="EMBL" id="BK016133">
    <property type="protein sequence ID" value="DAF97533.1"/>
    <property type="molecule type" value="Genomic_DNA"/>
</dbReference>
<reference evidence="1" key="1">
    <citation type="journal article" date="2021" name="Proc. Natl. Acad. Sci. U.S.A.">
        <title>A Catalog of Tens of Thousands of Viruses from Human Metagenomes Reveals Hidden Associations with Chronic Diseases.</title>
        <authorList>
            <person name="Tisza M.J."/>
            <person name="Buck C.B."/>
        </authorList>
    </citation>
    <scope>NUCLEOTIDE SEQUENCE</scope>
    <source>
        <strain evidence="1">CtijX18</strain>
    </source>
</reference>